<gene>
    <name evidence="3" type="ORF">G8759_20320</name>
</gene>
<dbReference type="InterPro" id="IPR005184">
    <property type="entry name" value="DUF306_Meta_HslJ"/>
</dbReference>
<evidence type="ECO:0000313" key="3">
    <source>
        <dbReference type="EMBL" id="QIP14796.1"/>
    </source>
</evidence>
<accession>A0A6G9AR30</accession>
<organism evidence="3 4">
    <name type="scientific">Spirosoma aureum</name>
    <dbReference type="NCBI Taxonomy" id="2692134"/>
    <lineage>
        <taxon>Bacteria</taxon>
        <taxon>Pseudomonadati</taxon>
        <taxon>Bacteroidota</taxon>
        <taxon>Cytophagia</taxon>
        <taxon>Cytophagales</taxon>
        <taxon>Cytophagaceae</taxon>
        <taxon>Spirosoma</taxon>
    </lineage>
</organism>
<keyword evidence="1" id="KW-0732">Signal</keyword>
<feature type="domain" description="DUF306" evidence="2">
    <location>
        <begin position="49"/>
        <end position="151"/>
    </location>
</feature>
<dbReference type="Pfam" id="PF03724">
    <property type="entry name" value="META"/>
    <property type="match status" value="1"/>
</dbReference>
<feature type="signal peptide" evidence="1">
    <location>
        <begin position="1"/>
        <end position="23"/>
    </location>
</feature>
<evidence type="ECO:0000259" key="2">
    <source>
        <dbReference type="Pfam" id="PF03724"/>
    </source>
</evidence>
<dbReference type="Proteomes" id="UP000501802">
    <property type="component" value="Chromosome"/>
</dbReference>
<keyword evidence="4" id="KW-1185">Reference proteome</keyword>
<feature type="chain" id="PRO_5026033412" evidence="1">
    <location>
        <begin position="24"/>
        <end position="167"/>
    </location>
</feature>
<evidence type="ECO:0000313" key="4">
    <source>
        <dbReference type="Proteomes" id="UP000501802"/>
    </source>
</evidence>
<dbReference type="RefSeq" id="WP_167211573.1">
    <property type="nucleotide sequence ID" value="NZ_CP050063.1"/>
</dbReference>
<dbReference type="EMBL" id="CP050063">
    <property type="protein sequence ID" value="QIP14796.1"/>
    <property type="molecule type" value="Genomic_DNA"/>
</dbReference>
<name>A0A6G9AR30_9BACT</name>
<dbReference type="KEGG" id="spib:G8759_20320"/>
<dbReference type="Gene3D" id="2.40.128.270">
    <property type="match status" value="1"/>
</dbReference>
<proteinExistence type="predicted"/>
<sequence>MLKATRHFLLAVLVCLCSFSCTTTPVDTDNPSSSAGLQAMRASFGSLAGEWVLTNYKNQPLAPTLQNRATLVLKKQTDETLEAGGRSFVNYYGGSFSLDESKGLVISTDGLISTKMAGSAEDMQAETTYYNNLGKAIYFELANTGQLLLYTGPKGDASTEVLYFSKK</sequence>
<protein>
    <submittedName>
        <fullName evidence="3">META domain-containing protein</fullName>
    </submittedName>
</protein>
<evidence type="ECO:0000256" key="1">
    <source>
        <dbReference type="SAM" id="SignalP"/>
    </source>
</evidence>
<dbReference type="InterPro" id="IPR038670">
    <property type="entry name" value="HslJ-like_sf"/>
</dbReference>
<reference evidence="3 4" key="1">
    <citation type="submission" date="2020-03" db="EMBL/GenBank/DDBJ databases">
        <authorList>
            <person name="Kim M.K."/>
        </authorList>
    </citation>
    <scope>NUCLEOTIDE SEQUENCE [LARGE SCALE GENOMIC DNA]</scope>
    <source>
        <strain evidence="3 4">BT328</strain>
    </source>
</reference>
<dbReference type="AlphaFoldDB" id="A0A6G9AR30"/>